<dbReference type="EMBL" id="NBAG03000253">
    <property type="protein sequence ID" value="PNI59609.1"/>
    <property type="molecule type" value="Genomic_DNA"/>
</dbReference>
<name>A0A2J8MJB5_PANTR</name>
<dbReference type="AlphaFoldDB" id="A0A2J8MJB5"/>
<accession>A0A2J8MJB5</accession>
<comment type="caution">
    <text evidence="2">The sequence shown here is derived from an EMBL/GenBank/DDBJ whole genome shotgun (WGS) entry which is preliminary data.</text>
</comment>
<feature type="region of interest" description="Disordered" evidence="1">
    <location>
        <begin position="93"/>
        <end position="114"/>
    </location>
</feature>
<feature type="compositionally biased region" description="Polar residues" evidence="1">
    <location>
        <begin position="101"/>
        <end position="114"/>
    </location>
</feature>
<feature type="region of interest" description="Disordered" evidence="1">
    <location>
        <begin position="1"/>
        <end position="75"/>
    </location>
</feature>
<evidence type="ECO:0000313" key="3">
    <source>
        <dbReference type="Proteomes" id="UP000236370"/>
    </source>
</evidence>
<dbReference type="Proteomes" id="UP000236370">
    <property type="component" value="Unassembled WGS sequence"/>
</dbReference>
<sequence length="114" mass="11546">MPLAAKAPGGQAGCWPRWAHGAEKGVGLQEEAPGPPEQSRVAVRAGTGDPSAPGQYKRLGPSPRTCPSQNGGRERAEVTVSLCCPGMITAHCSLDLPDSSEPPTSASQVAGTTG</sequence>
<gene>
    <name evidence="2" type="ORF">CK820_G0019845</name>
</gene>
<organism evidence="2 3">
    <name type="scientific">Pan troglodytes</name>
    <name type="common">Chimpanzee</name>
    <dbReference type="NCBI Taxonomy" id="9598"/>
    <lineage>
        <taxon>Eukaryota</taxon>
        <taxon>Metazoa</taxon>
        <taxon>Chordata</taxon>
        <taxon>Craniata</taxon>
        <taxon>Vertebrata</taxon>
        <taxon>Euteleostomi</taxon>
        <taxon>Mammalia</taxon>
        <taxon>Eutheria</taxon>
        <taxon>Euarchontoglires</taxon>
        <taxon>Primates</taxon>
        <taxon>Haplorrhini</taxon>
        <taxon>Catarrhini</taxon>
        <taxon>Hominidae</taxon>
        <taxon>Pan</taxon>
    </lineage>
</organism>
<protein>
    <submittedName>
        <fullName evidence="2">ADNP-AS1 isoform 3</fullName>
    </submittedName>
</protein>
<evidence type="ECO:0000256" key="1">
    <source>
        <dbReference type="SAM" id="MobiDB-lite"/>
    </source>
</evidence>
<reference evidence="2 3" key="1">
    <citation type="submission" date="2017-12" db="EMBL/GenBank/DDBJ databases">
        <title>High-resolution comparative analysis of great ape genomes.</title>
        <authorList>
            <person name="Pollen A."/>
            <person name="Hastie A."/>
            <person name="Hormozdiari F."/>
            <person name="Dougherty M."/>
            <person name="Liu R."/>
            <person name="Chaisson M."/>
            <person name="Hoppe E."/>
            <person name="Hill C."/>
            <person name="Pang A."/>
            <person name="Hillier L."/>
            <person name="Baker C."/>
            <person name="Armstrong J."/>
            <person name="Shendure J."/>
            <person name="Paten B."/>
            <person name="Wilson R."/>
            <person name="Chao H."/>
            <person name="Schneider V."/>
            <person name="Ventura M."/>
            <person name="Kronenberg Z."/>
            <person name="Murali S."/>
            <person name="Gordon D."/>
            <person name="Cantsilieris S."/>
            <person name="Munson K."/>
            <person name="Nelson B."/>
            <person name="Raja A."/>
            <person name="Underwood J."/>
            <person name="Diekhans M."/>
            <person name="Fiddes I."/>
            <person name="Haussler D."/>
            <person name="Eichler E."/>
        </authorList>
    </citation>
    <scope>NUCLEOTIDE SEQUENCE [LARGE SCALE GENOMIC DNA]</scope>
    <source>
        <strain evidence="2">Yerkes chimp pedigree #C0471</strain>
    </source>
</reference>
<proteinExistence type="predicted"/>
<evidence type="ECO:0000313" key="2">
    <source>
        <dbReference type="EMBL" id="PNI59609.1"/>
    </source>
</evidence>